<dbReference type="InterPro" id="IPR022644">
    <property type="entry name" value="De-COase2_N"/>
</dbReference>
<protein>
    <submittedName>
        <fullName evidence="7">Diaminopimelate decarboxylase</fullName>
    </submittedName>
</protein>
<dbReference type="PROSITE" id="PS00879">
    <property type="entry name" value="ODR_DC_2_2"/>
    <property type="match status" value="1"/>
</dbReference>
<evidence type="ECO:0000313" key="7">
    <source>
        <dbReference type="EMBL" id="GGN56496.1"/>
    </source>
</evidence>
<evidence type="ECO:0000259" key="6">
    <source>
        <dbReference type="Pfam" id="PF02784"/>
    </source>
</evidence>
<dbReference type="SUPFAM" id="SSF50621">
    <property type="entry name" value="Alanine racemase C-terminal domain-like"/>
    <property type="match status" value="1"/>
</dbReference>
<evidence type="ECO:0000256" key="2">
    <source>
        <dbReference type="ARBA" id="ARBA00022793"/>
    </source>
</evidence>
<keyword evidence="4" id="KW-0457">Lysine biosynthesis</keyword>
<keyword evidence="8" id="KW-1185">Reference proteome</keyword>
<evidence type="ECO:0000256" key="1">
    <source>
        <dbReference type="ARBA" id="ARBA00001933"/>
    </source>
</evidence>
<comment type="cofactor">
    <cofactor evidence="1">
        <name>pyridoxal 5'-phosphate</name>
        <dbReference type="ChEBI" id="CHEBI:597326"/>
    </cofactor>
</comment>
<reference evidence="8" key="1">
    <citation type="journal article" date="2019" name="Int. J. Syst. Evol. Microbiol.">
        <title>The Global Catalogue of Microorganisms (GCM) 10K type strain sequencing project: providing services to taxonomists for standard genome sequencing and annotation.</title>
        <authorList>
            <consortium name="The Broad Institute Genomics Platform"/>
            <consortium name="The Broad Institute Genome Sequencing Center for Infectious Disease"/>
            <person name="Wu L."/>
            <person name="Ma J."/>
        </authorList>
    </citation>
    <scope>NUCLEOTIDE SEQUENCE [LARGE SCALE GENOMIC DNA]</scope>
    <source>
        <strain evidence="8">CGMCC 4.7323</strain>
    </source>
</reference>
<sequence>MQGIPVTDLAEEFGTPFFLYDGDVLEGTYREVRRLLHPGVDLFFSLKANPNVSVCAVLGALGSGAEVSSLAELRTALWAGIAPQDIIFLGPGKTQREIEACVSTGLRAVVCESPAELQRLERAAREQGRTDVPVLLRINPDFVTKGSGLAMGGKPRQFGMDVTLLRKQRHQLRELRHLRVRGLHAYMGTRFLRHQDIVHNTREVLRLAAELSAELDIPCEIVDIGGGFGVAYFDNEADLDLPALAAGADEVIDGFLRTHPGSQVICELGRYLTAMCGTYVSRVLDVKESMGTRFAVTDGGTNHHMAAVGVGSFVKRNFPMRSLTRPAGTGQQPYTVTGPLCTPNDVLGKNVLLPQVEPGDLIGVERSGAYGPSASPGLFLSHGFPAEVMVRAGCAHLVRVRDTVDDLLSRQRLIDE</sequence>
<dbReference type="InterPro" id="IPR009006">
    <property type="entry name" value="Ala_racemase/Decarboxylase_C"/>
</dbReference>
<keyword evidence="3" id="KW-0663">Pyridoxal phosphate</keyword>
<dbReference type="InterPro" id="IPR022657">
    <property type="entry name" value="De-COase2_CS"/>
</dbReference>
<dbReference type="PRINTS" id="PR01179">
    <property type="entry name" value="ODADCRBXLASE"/>
</dbReference>
<comment type="caution">
    <text evidence="7">The sequence shown here is derived from an EMBL/GenBank/DDBJ whole genome shotgun (WGS) entry which is preliminary data.</text>
</comment>
<dbReference type="Proteomes" id="UP000600080">
    <property type="component" value="Unassembled WGS sequence"/>
</dbReference>
<dbReference type="PANTHER" id="PTHR43727">
    <property type="entry name" value="DIAMINOPIMELATE DECARBOXYLASE"/>
    <property type="match status" value="1"/>
</dbReference>
<dbReference type="Pfam" id="PF02784">
    <property type="entry name" value="Orn_Arg_deC_N"/>
    <property type="match status" value="1"/>
</dbReference>
<dbReference type="InterPro" id="IPR000183">
    <property type="entry name" value="Orn/DAP/Arg_de-COase"/>
</dbReference>
<dbReference type="PANTHER" id="PTHR43727:SF2">
    <property type="entry name" value="GROUP IV DECARBOXYLASE"/>
    <property type="match status" value="1"/>
</dbReference>
<dbReference type="InterPro" id="IPR029066">
    <property type="entry name" value="PLP-binding_barrel"/>
</dbReference>
<dbReference type="PRINTS" id="PR01181">
    <property type="entry name" value="DAPDCRBXLASE"/>
</dbReference>
<keyword evidence="5" id="KW-0456">Lyase</keyword>
<evidence type="ECO:0000313" key="8">
    <source>
        <dbReference type="Proteomes" id="UP000600080"/>
    </source>
</evidence>
<dbReference type="EMBL" id="BMND01000026">
    <property type="protein sequence ID" value="GGN56496.1"/>
    <property type="molecule type" value="Genomic_DNA"/>
</dbReference>
<proteinExistence type="predicted"/>
<feature type="domain" description="Orn/DAP/Arg decarboxylase 2 N-terminal" evidence="6">
    <location>
        <begin position="30"/>
        <end position="274"/>
    </location>
</feature>
<accession>A0ABQ2JWM3</accession>
<evidence type="ECO:0000256" key="5">
    <source>
        <dbReference type="ARBA" id="ARBA00023239"/>
    </source>
</evidence>
<dbReference type="SUPFAM" id="SSF51419">
    <property type="entry name" value="PLP-binding barrel"/>
    <property type="match status" value="1"/>
</dbReference>
<dbReference type="Gene3D" id="3.20.20.10">
    <property type="entry name" value="Alanine racemase"/>
    <property type="match status" value="1"/>
</dbReference>
<keyword evidence="2" id="KW-0210">Decarboxylase</keyword>
<dbReference type="Gene3D" id="2.40.37.10">
    <property type="entry name" value="Lyase, Ornithine Decarboxylase, Chain A, domain 1"/>
    <property type="match status" value="1"/>
</dbReference>
<evidence type="ECO:0000256" key="3">
    <source>
        <dbReference type="ARBA" id="ARBA00022898"/>
    </source>
</evidence>
<dbReference type="InterPro" id="IPR002986">
    <property type="entry name" value="DAP_deCOOHase_LysA"/>
</dbReference>
<evidence type="ECO:0000256" key="4">
    <source>
        <dbReference type="ARBA" id="ARBA00023154"/>
    </source>
</evidence>
<name>A0ABQ2JWM3_9ACTN</name>
<organism evidence="7 8">
    <name type="scientific">Streptomyces kronopolitis</name>
    <dbReference type="NCBI Taxonomy" id="1612435"/>
    <lineage>
        <taxon>Bacteria</taxon>
        <taxon>Bacillati</taxon>
        <taxon>Actinomycetota</taxon>
        <taxon>Actinomycetes</taxon>
        <taxon>Kitasatosporales</taxon>
        <taxon>Streptomycetaceae</taxon>
        <taxon>Streptomyces</taxon>
    </lineage>
</organism>
<gene>
    <name evidence="7" type="primary">lysA</name>
    <name evidence="7" type="ORF">GCM10012285_51070</name>
</gene>
<keyword evidence="4" id="KW-0028">Amino-acid biosynthesis</keyword>
<dbReference type="CDD" id="cd06839">
    <property type="entry name" value="PLPDE_III_Btrk_like"/>
    <property type="match status" value="1"/>
</dbReference>